<gene>
    <name evidence="2" type="ORF">CUD01_28970</name>
</gene>
<organism evidence="2 3">
    <name type="scientific">Cellulomonas uda</name>
    <dbReference type="NCBI Taxonomy" id="1714"/>
    <lineage>
        <taxon>Bacteria</taxon>
        <taxon>Bacillati</taxon>
        <taxon>Actinomycetota</taxon>
        <taxon>Actinomycetes</taxon>
        <taxon>Micrococcales</taxon>
        <taxon>Cellulomonadaceae</taxon>
        <taxon>Cellulomonas</taxon>
    </lineage>
</organism>
<name>A0A4Y3KES4_CELUD</name>
<protein>
    <submittedName>
        <fullName evidence="2">Uncharacterized protein</fullName>
    </submittedName>
</protein>
<keyword evidence="1" id="KW-0472">Membrane</keyword>
<accession>A0A4Y3KES4</accession>
<keyword evidence="1" id="KW-1133">Transmembrane helix</keyword>
<dbReference type="Proteomes" id="UP000315842">
    <property type="component" value="Unassembled WGS sequence"/>
</dbReference>
<proteinExistence type="predicted"/>
<reference evidence="2 3" key="1">
    <citation type="submission" date="2019-06" db="EMBL/GenBank/DDBJ databases">
        <title>Whole genome shotgun sequence of Cellulomonas uda NBRC 3747.</title>
        <authorList>
            <person name="Hosoyama A."/>
            <person name="Uohara A."/>
            <person name="Ohji S."/>
            <person name="Ichikawa N."/>
        </authorList>
    </citation>
    <scope>NUCLEOTIDE SEQUENCE [LARGE SCALE GENOMIC DNA]</scope>
    <source>
        <strain evidence="2 3">NBRC 3747</strain>
    </source>
</reference>
<keyword evidence="3" id="KW-1185">Reference proteome</keyword>
<keyword evidence="1" id="KW-0812">Transmembrane</keyword>
<dbReference type="EMBL" id="BJLP01000062">
    <property type="protein sequence ID" value="GEA82453.1"/>
    <property type="molecule type" value="Genomic_DNA"/>
</dbReference>
<evidence type="ECO:0000313" key="3">
    <source>
        <dbReference type="Proteomes" id="UP000315842"/>
    </source>
</evidence>
<comment type="caution">
    <text evidence="2">The sequence shown here is derived from an EMBL/GenBank/DDBJ whole genome shotgun (WGS) entry which is preliminary data.</text>
</comment>
<evidence type="ECO:0000256" key="1">
    <source>
        <dbReference type="SAM" id="Phobius"/>
    </source>
</evidence>
<dbReference type="AlphaFoldDB" id="A0A4Y3KES4"/>
<sequence length="249" mass="26042">MYESSELSRRWVVLMRTFLRSFLALLIAGLVVGAPSMASAVTDPSPSPGYGCLVDEGAAVADGEGDYSPPLPCELRVVTKSPICDNDVPKLRYAVEAIGSPNTTVTITWVNPSGADVVQSDLPLSGTVLWPGAVEKNGVGVDWPGWRQLADGTWVEGDEFDWVRPSVQVKFQVNPEATVTVAYPPSSPQCLTNPPGSSVLAAEPPVPSAVLSATGSNALPVALVGGGLVLAGAAALAATMRHRRRVQQP</sequence>
<feature type="transmembrane region" description="Helical" evidence="1">
    <location>
        <begin position="218"/>
        <end position="238"/>
    </location>
</feature>
<evidence type="ECO:0000313" key="2">
    <source>
        <dbReference type="EMBL" id="GEA82453.1"/>
    </source>
</evidence>